<accession>A0A5A7U1Y1</accession>
<proteinExistence type="predicted"/>
<evidence type="ECO:0000313" key="4">
    <source>
        <dbReference type="Proteomes" id="UP000321393"/>
    </source>
</evidence>
<reference evidence="4 5" key="1">
    <citation type="submission" date="2019-08" db="EMBL/GenBank/DDBJ databases">
        <title>Draft genome sequences of two oriental melons (Cucumis melo L. var makuwa).</title>
        <authorList>
            <person name="Kwon S.-Y."/>
        </authorList>
    </citation>
    <scope>NUCLEOTIDE SEQUENCE [LARGE SCALE GENOMIC DNA]</scope>
    <source>
        <strain evidence="5">cv. Chang Bougi</strain>
        <strain evidence="4">cv. SW 3</strain>
        <tissue evidence="2">Leaf</tissue>
    </source>
</reference>
<dbReference type="EMBL" id="SSTD01012901">
    <property type="protein sequence ID" value="TYK08303.1"/>
    <property type="molecule type" value="Genomic_DNA"/>
</dbReference>
<feature type="region of interest" description="Disordered" evidence="1">
    <location>
        <begin position="83"/>
        <end position="122"/>
    </location>
</feature>
<evidence type="ECO:0000313" key="5">
    <source>
        <dbReference type="Proteomes" id="UP000321947"/>
    </source>
</evidence>
<evidence type="ECO:0000256" key="1">
    <source>
        <dbReference type="SAM" id="MobiDB-lite"/>
    </source>
</evidence>
<name>A0A5A7U1Y1_CUCMM</name>
<evidence type="ECO:0000313" key="2">
    <source>
        <dbReference type="EMBL" id="KAA0047645.1"/>
    </source>
</evidence>
<comment type="caution">
    <text evidence="2">The sequence shown here is derived from an EMBL/GenBank/DDBJ whole genome shotgun (WGS) entry which is preliminary data.</text>
</comment>
<sequence>MQQSISVTSLSVQQLQDMITSSIRAQYEGLQQTSFMYFEPYTKRINDLPMPVGIKRRPTSQVVRSKLKRKCFQVACHQHDGVDEHQTAEGRASHQLHKSMESSKPGLQIQAQRTVRSGDVHPSQDDFKCSAINVAL</sequence>
<dbReference type="AlphaFoldDB" id="A0A5A7U1Y1"/>
<gene>
    <name evidence="3" type="ORF">E5676_scaffold648G00870</name>
    <name evidence="2" type="ORF">E6C27_scaffold115G001290</name>
</gene>
<dbReference type="Proteomes" id="UP000321947">
    <property type="component" value="Unassembled WGS sequence"/>
</dbReference>
<feature type="compositionally biased region" description="Basic and acidic residues" evidence="1">
    <location>
        <begin position="83"/>
        <end position="92"/>
    </location>
</feature>
<dbReference type="EMBL" id="SSTE01013117">
    <property type="protein sequence ID" value="KAA0047645.1"/>
    <property type="molecule type" value="Genomic_DNA"/>
</dbReference>
<dbReference type="Proteomes" id="UP000321393">
    <property type="component" value="Unassembled WGS sequence"/>
</dbReference>
<evidence type="ECO:0000313" key="3">
    <source>
        <dbReference type="EMBL" id="TYK08303.1"/>
    </source>
</evidence>
<organism evidence="2 4">
    <name type="scientific">Cucumis melo var. makuwa</name>
    <name type="common">Oriental melon</name>
    <dbReference type="NCBI Taxonomy" id="1194695"/>
    <lineage>
        <taxon>Eukaryota</taxon>
        <taxon>Viridiplantae</taxon>
        <taxon>Streptophyta</taxon>
        <taxon>Embryophyta</taxon>
        <taxon>Tracheophyta</taxon>
        <taxon>Spermatophyta</taxon>
        <taxon>Magnoliopsida</taxon>
        <taxon>eudicotyledons</taxon>
        <taxon>Gunneridae</taxon>
        <taxon>Pentapetalae</taxon>
        <taxon>rosids</taxon>
        <taxon>fabids</taxon>
        <taxon>Cucurbitales</taxon>
        <taxon>Cucurbitaceae</taxon>
        <taxon>Benincaseae</taxon>
        <taxon>Cucumis</taxon>
    </lineage>
</organism>
<protein>
    <submittedName>
        <fullName evidence="2">Ty3-gypsy retrotransposon protein</fullName>
    </submittedName>
</protein>